<name>A0AA38HVK3_9CUCU</name>
<dbReference type="EMBL" id="JALNTZ010000007">
    <property type="protein sequence ID" value="KAJ3644905.1"/>
    <property type="molecule type" value="Genomic_DNA"/>
</dbReference>
<evidence type="ECO:0000256" key="1">
    <source>
        <dbReference type="SAM" id="Coils"/>
    </source>
</evidence>
<dbReference type="Proteomes" id="UP001168821">
    <property type="component" value="Unassembled WGS sequence"/>
</dbReference>
<dbReference type="PANTHER" id="PTHR10174">
    <property type="entry name" value="ALPHA-TOCOPHEROL TRANSFER PROTEIN-RELATED"/>
    <property type="match status" value="1"/>
</dbReference>
<evidence type="ECO:0000313" key="4">
    <source>
        <dbReference type="Proteomes" id="UP001168821"/>
    </source>
</evidence>
<dbReference type="InterPro" id="IPR036865">
    <property type="entry name" value="CRAL-TRIO_dom_sf"/>
</dbReference>
<dbReference type="CDD" id="cd00170">
    <property type="entry name" value="SEC14"/>
    <property type="match status" value="1"/>
</dbReference>
<dbReference type="PANTHER" id="PTHR10174:SF222">
    <property type="entry name" value="GH10083P-RELATED"/>
    <property type="match status" value="1"/>
</dbReference>
<reference evidence="3" key="1">
    <citation type="journal article" date="2023" name="G3 (Bethesda)">
        <title>Whole genome assemblies of Zophobas morio and Tenebrio molitor.</title>
        <authorList>
            <person name="Kaur S."/>
            <person name="Stinson S.A."/>
            <person name="diCenzo G.C."/>
        </authorList>
    </citation>
    <scope>NUCLEOTIDE SEQUENCE</scope>
    <source>
        <strain evidence="3">QUZm001</strain>
    </source>
</reference>
<dbReference type="GO" id="GO:0016020">
    <property type="term" value="C:membrane"/>
    <property type="evidence" value="ECO:0007669"/>
    <property type="project" value="TreeGrafter"/>
</dbReference>
<keyword evidence="1" id="KW-0175">Coiled coil</keyword>
<accession>A0AA38HVK3</accession>
<keyword evidence="4" id="KW-1185">Reference proteome</keyword>
<dbReference type="Gene3D" id="3.40.525.10">
    <property type="entry name" value="CRAL-TRIO lipid binding domain"/>
    <property type="match status" value="1"/>
</dbReference>
<dbReference type="GO" id="GO:1902936">
    <property type="term" value="F:phosphatidylinositol bisphosphate binding"/>
    <property type="evidence" value="ECO:0007669"/>
    <property type="project" value="TreeGrafter"/>
</dbReference>
<dbReference type="Pfam" id="PF00650">
    <property type="entry name" value="CRAL_TRIO"/>
    <property type="match status" value="1"/>
</dbReference>
<comment type="caution">
    <text evidence="3">The sequence shown here is derived from an EMBL/GenBank/DDBJ whole genome shotgun (WGS) entry which is preliminary data.</text>
</comment>
<evidence type="ECO:0000259" key="2">
    <source>
        <dbReference type="PROSITE" id="PS50191"/>
    </source>
</evidence>
<proteinExistence type="predicted"/>
<gene>
    <name evidence="3" type="ORF">Zmor_022604</name>
</gene>
<evidence type="ECO:0000313" key="3">
    <source>
        <dbReference type="EMBL" id="KAJ3644905.1"/>
    </source>
</evidence>
<dbReference type="PROSITE" id="PS50191">
    <property type="entry name" value="CRAL_TRIO"/>
    <property type="match status" value="1"/>
</dbReference>
<dbReference type="SUPFAM" id="SSF52087">
    <property type="entry name" value="CRAL/TRIO domain"/>
    <property type="match status" value="1"/>
</dbReference>
<dbReference type="SUPFAM" id="SSF46938">
    <property type="entry name" value="CRAL/TRIO N-terminal domain"/>
    <property type="match status" value="1"/>
</dbReference>
<feature type="coiled-coil region" evidence="1">
    <location>
        <begin position="240"/>
        <end position="267"/>
    </location>
</feature>
<sequence length="296" mass="34418">MDKRDNEVRKKVLLLFGVTDEEAEKDIKTIQEWMTTQPHLPEIMETKKIANFLIRNKFSVEKTKQKIDTYYTIRTLIPDLYLNSHPKSQRMQHFINTSYCCPFPKLLDDTDLLLFIKPSRPDFFELTAQCFNIMEYLFYETYVASTVVVYDFANLGLGDLSKVPPSASRKMVTATEKVLSFRLKALYLVNTSTITSVVLGMSKTFLKAKIFERLHVFHDVGELKKVVPVGFLPRDYGGTAPSLEELNDMLKIKFDEYEERFDKLDKLKVDESLRPEKLNNDDLLGFYGNFKKLDVD</sequence>
<feature type="domain" description="CRAL-TRIO" evidence="2">
    <location>
        <begin position="148"/>
        <end position="244"/>
    </location>
</feature>
<dbReference type="InterPro" id="IPR036273">
    <property type="entry name" value="CRAL/TRIO_N_dom_sf"/>
</dbReference>
<dbReference type="AlphaFoldDB" id="A0AA38HVK3"/>
<dbReference type="PRINTS" id="PR00180">
    <property type="entry name" value="CRETINALDHBP"/>
</dbReference>
<dbReference type="InterPro" id="IPR001251">
    <property type="entry name" value="CRAL-TRIO_dom"/>
</dbReference>
<protein>
    <recommendedName>
        <fullName evidence="2">CRAL-TRIO domain-containing protein</fullName>
    </recommendedName>
</protein>
<organism evidence="3 4">
    <name type="scientific">Zophobas morio</name>
    <dbReference type="NCBI Taxonomy" id="2755281"/>
    <lineage>
        <taxon>Eukaryota</taxon>
        <taxon>Metazoa</taxon>
        <taxon>Ecdysozoa</taxon>
        <taxon>Arthropoda</taxon>
        <taxon>Hexapoda</taxon>
        <taxon>Insecta</taxon>
        <taxon>Pterygota</taxon>
        <taxon>Neoptera</taxon>
        <taxon>Endopterygota</taxon>
        <taxon>Coleoptera</taxon>
        <taxon>Polyphaga</taxon>
        <taxon>Cucujiformia</taxon>
        <taxon>Tenebrionidae</taxon>
        <taxon>Zophobas</taxon>
    </lineage>
</organism>